<dbReference type="EMBL" id="JABWQV010000003">
    <property type="protein sequence ID" value="MBC3345422.1"/>
    <property type="molecule type" value="Genomic_DNA"/>
</dbReference>
<keyword evidence="3" id="KW-1185">Reference proteome</keyword>
<evidence type="ECO:0000313" key="3">
    <source>
        <dbReference type="Proteomes" id="UP000617171"/>
    </source>
</evidence>
<feature type="transmembrane region" description="Helical" evidence="1">
    <location>
        <begin position="44"/>
        <end position="66"/>
    </location>
</feature>
<name>A0ABR6ULL2_9PSED</name>
<accession>A0ABR6ULL2</accession>
<keyword evidence="1" id="KW-0472">Membrane</keyword>
<dbReference type="Proteomes" id="UP000617171">
    <property type="component" value="Unassembled WGS sequence"/>
</dbReference>
<organism evidence="2 3">
    <name type="scientific">Pseudomonas tehranensis</name>
    <dbReference type="NCBI Taxonomy" id="2745502"/>
    <lineage>
        <taxon>Bacteria</taxon>
        <taxon>Pseudomonadati</taxon>
        <taxon>Pseudomonadota</taxon>
        <taxon>Gammaproteobacteria</taxon>
        <taxon>Pseudomonadales</taxon>
        <taxon>Pseudomonadaceae</taxon>
        <taxon>Pseudomonas</taxon>
    </lineage>
</organism>
<evidence type="ECO:0008006" key="4">
    <source>
        <dbReference type="Google" id="ProtNLM"/>
    </source>
</evidence>
<keyword evidence="1" id="KW-0812">Transmembrane</keyword>
<sequence length="113" mass="12388">MSLSGIADQISALGAQFPMTGIIAGVLTFALLAGYKRNYSDGKWIAALLALLVLWAFFPHGYHAIFNPEMPKLLFEQAMKVPPQKALFLADVVWTVIGAVIGWIVSNKIDPHY</sequence>
<reference evidence="2 3" key="1">
    <citation type="journal article" date="2020" name="Microorganisms">
        <title>Reliable Identification of Environmental Pseudomonas Isolates Using the rpoD Gene.</title>
        <authorList>
            <consortium name="The Broad Institute Genome Sequencing Platform"/>
            <person name="Girard L."/>
            <person name="Lood C."/>
            <person name="Rokni-Zadeh H."/>
            <person name="van Noort V."/>
            <person name="Lavigne R."/>
            <person name="De Mot R."/>
        </authorList>
    </citation>
    <scope>NUCLEOTIDE SEQUENCE [LARGE SCALE GENOMIC DNA]</scope>
    <source>
        <strain evidence="2 3">SWRI196</strain>
    </source>
</reference>
<protein>
    <recommendedName>
        <fullName evidence="4">Integral membrane protein</fullName>
    </recommendedName>
</protein>
<feature type="transmembrane region" description="Helical" evidence="1">
    <location>
        <begin position="12"/>
        <end position="32"/>
    </location>
</feature>
<evidence type="ECO:0000313" key="2">
    <source>
        <dbReference type="EMBL" id="MBC3345422.1"/>
    </source>
</evidence>
<keyword evidence="1" id="KW-1133">Transmembrane helix</keyword>
<feature type="transmembrane region" description="Helical" evidence="1">
    <location>
        <begin position="86"/>
        <end position="105"/>
    </location>
</feature>
<comment type="caution">
    <text evidence="2">The sequence shown here is derived from an EMBL/GenBank/DDBJ whole genome shotgun (WGS) entry which is preliminary data.</text>
</comment>
<proteinExistence type="predicted"/>
<dbReference type="RefSeq" id="WP_186653612.1">
    <property type="nucleotide sequence ID" value="NZ_JABWQV010000003.1"/>
</dbReference>
<evidence type="ECO:0000256" key="1">
    <source>
        <dbReference type="SAM" id="Phobius"/>
    </source>
</evidence>
<gene>
    <name evidence="2" type="ORF">HU811_02080</name>
</gene>